<feature type="transmembrane region" description="Helical" evidence="1">
    <location>
        <begin position="44"/>
        <end position="63"/>
    </location>
</feature>
<keyword evidence="1" id="KW-0472">Membrane</keyword>
<keyword evidence="2" id="KW-0496">Mitochondrion</keyword>
<reference evidence="2" key="2">
    <citation type="submission" date="2024-06" db="EMBL/GenBank/DDBJ databases">
        <title>Expending Complete Mitogenomes of Ledrinae and Compositional heterogeneity effect on the phylogenetic inferences of paraphyletic family: Cicadellidae (Hemiptera: Cicadomorpha).</title>
        <authorList>
            <person name="Huang W."/>
            <person name="Yu T."/>
            <person name="Zhang Y."/>
        </authorList>
    </citation>
    <scope>NUCLEOTIDE SEQUENCE</scope>
</reference>
<feature type="transmembrane region" description="Helical" evidence="1">
    <location>
        <begin position="121"/>
        <end position="147"/>
    </location>
</feature>
<feature type="transmembrane region" description="Helical" evidence="1">
    <location>
        <begin position="75"/>
        <end position="95"/>
    </location>
</feature>
<gene>
    <name evidence="2" type="primary">ND6</name>
</gene>
<dbReference type="AlphaFoldDB" id="A0AAU6PBW3"/>
<dbReference type="EMBL" id="MZ333274">
    <property type="protein sequence ID" value="WXH77236.1"/>
    <property type="molecule type" value="Genomic_DNA"/>
</dbReference>
<accession>A0AAU6PBW3</accession>
<keyword evidence="1" id="KW-1133">Transmembrane helix</keyword>
<name>A0AAU6PBW3_9HEMI</name>
<sequence length="166" mass="19442">MLKLIFFCSFLSCFLLNPMSMGMLLMFYSFLICCLIGKVMLTSWFCISVVLSMVGGLLVIFMYISSISTNDKFKLSFLSILFFIFCFFYLDEFFIEYNCVDNMVMNYELNLSEIFSLVKLYNYNCLCLTVFTIIYLIFTMVVVSNIIKHSSGPLRSFNYEQIFTKI</sequence>
<evidence type="ECO:0000313" key="2">
    <source>
        <dbReference type="EMBL" id="WXH77236.1"/>
    </source>
</evidence>
<proteinExistence type="predicted"/>
<keyword evidence="1" id="KW-0812">Transmembrane</keyword>
<organism evidence="2">
    <name type="scientific">Complanledra complana</name>
    <dbReference type="NCBI Taxonomy" id="3078487"/>
    <lineage>
        <taxon>Eukaryota</taxon>
        <taxon>Metazoa</taxon>
        <taxon>Ecdysozoa</taxon>
        <taxon>Arthropoda</taxon>
        <taxon>Hexapoda</taxon>
        <taxon>Insecta</taxon>
        <taxon>Pterygota</taxon>
        <taxon>Neoptera</taxon>
        <taxon>Paraneoptera</taxon>
        <taxon>Hemiptera</taxon>
        <taxon>Auchenorrhyncha</taxon>
        <taxon>Membracoidea</taxon>
        <taxon>Cicadellidae</taxon>
        <taxon>Ledrinae</taxon>
        <taxon>Complanledra</taxon>
    </lineage>
</organism>
<protein>
    <submittedName>
        <fullName evidence="2">NADH dehydrogenase subunit 6</fullName>
    </submittedName>
</protein>
<reference evidence="2" key="1">
    <citation type="submission" date="2021-06" db="EMBL/GenBank/DDBJ databases">
        <authorList>
            <consortium name="Expending Complete Mitogenomes of Ledrinae and Compositional heterogeneity effect on the phylogenetic inferences of paraphyletic family: Cicadellidae (Hemiptera: Cicadomorpha)"/>
            <person name="Huang W."/>
            <person name="Yu T."/>
            <person name="Zhang Y."/>
        </authorList>
    </citation>
    <scope>NUCLEOTIDE SEQUENCE</scope>
</reference>
<geneLocation type="mitochondrion" evidence="2"/>
<evidence type="ECO:0000256" key="1">
    <source>
        <dbReference type="SAM" id="Phobius"/>
    </source>
</evidence>